<sequence length="61" mass="7089">MNPYIVQGVTLVFYDGEREELSVLDSKITDRPPKLLKEQILDGFSKMENPPVKVELKIKWL</sequence>
<reference evidence="1" key="1">
    <citation type="journal article" date="2021" name="Proc. Natl. Acad. Sci. U.S.A.">
        <title>A Catalog of Tens of Thousands of Viruses from Human Metagenomes Reveals Hidden Associations with Chronic Diseases.</title>
        <authorList>
            <person name="Tisza M.J."/>
            <person name="Buck C.B."/>
        </authorList>
    </citation>
    <scope>NUCLEOTIDE SEQUENCE</scope>
    <source>
        <strain evidence="1">CtP6q2</strain>
    </source>
</reference>
<organism evidence="1">
    <name type="scientific">Myoviridae sp. ctP6q2</name>
    <dbReference type="NCBI Taxonomy" id="2825096"/>
    <lineage>
        <taxon>Viruses</taxon>
        <taxon>Duplodnaviria</taxon>
        <taxon>Heunggongvirae</taxon>
        <taxon>Uroviricota</taxon>
        <taxon>Caudoviricetes</taxon>
    </lineage>
</organism>
<protein>
    <submittedName>
        <fullName evidence="1">Uncharacterized protein</fullName>
    </submittedName>
</protein>
<accession>A0A8S5UUR7</accession>
<dbReference type="EMBL" id="BK016143">
    <property type="protein sequence ID" value="DAF98223.1"/>
    <property type="molecule type" value="Genomic_DNA"/>
</dbReference>
<evidence type="ECO:0000313" key="1">
    <source>
        <dbReference type="EMBL" id="DAF98223.1"/>
    </source>
</evidence>
<name>A0A8S5UUR7_9CAUD</name>
<proteinExistence type="predicted"/>